<dbReference type="Gene3D" id="3.10.50.40">
    <property type="match status" value="1"/>
</dbReference>
<organism evidence="10 11">
    <name type="scientific">Aliiglaciecola litoralis</name>
    <dbReference type="NCBI Taxonomy" id="582857"/>
    <lineage>
        <taxon>Bacteria</taxon>
        <taxon>Pseudomonadati</taxon>
        <taxon>Pseudomonadota</taxon>
        <taxon>Gammaproteobacteria</taxon>
        <taxon>Alteromonadales</taxon>
        <taxon>Alteromonadaceae</taxon>
        <taxon>Aliiglaciecola</taxon>
    </lineage>
</organism>
<feature type="domain" description="PPIase FKBP-type" evidence="9">
    <location>
        <begin position="153"/>
        <end position="238"/>
    </location>
</feature>
<dbReference type="Proteomes" id="UP001500359">
    <property type="component" value="Unassembled WGS sequence"/>
</dbReference>
<dbReference type="Gene3D" id="1.10.287.460">
    <property type="entry name" value="Peptidyl-prolyl cis-trans isomerase, FKBP-type, N-terminal domain"/>
    <property type="match status" value="1"/>
</dbReference>
<evidence type="ECO:0000256" key="2">
    <source>
        <dbReference type="ARBA" id="ARBA00006577"/>
    </source>
</evidence>
<dbReference type="EC" id="5.2.1.8" evidence="6"/>
<dbReference type="PROSITE" id="PS50059">
    <property type="entry name" value="FKBP_PPIASE"/>
    <property type="match status" value="1"/>
</dbReference>
<protein>
    <recommendedName>
        <fullName evidence="6">Peptidyl-prolyl cis-trans isomerase</fullName>
        <ecNumber evidence="6">5.2.1.8</ecNumber>
    </recommendedName>
</protein>
<comment type="catalytic activity">
    <reaction evidence="1 5 6">
        <text>[protein]-peptidylproline (omega=180) = [protein]-peptidylproline (omega=0)</text>
        <dbReference type="Rhea" id="RHEA:16237"/>
        <dbReference type="Rhea" id="RHEA-COMP:10747"/>
        <dbReference type="Rhea" id="RHEA-COMP:10748"/>
        <dbReference type="ChEBI" id="CHEBI:83833"/>
        <dbReference type="ChEBI" id="CHEBI:83834"/>
        <dbReference type="EC" id="5.2.1.8"/>
    </reaction>
</comment>
<comment type="caution">
    <text evidence="10">The sequence shown here is derived from an EMBL/GenBank/DDBJ whole genome shotgun (WGS) entry which is preliminary data.</text>
</comment>
<feature type="chain" id="PRO_5047083635" description="Peptidyl-prolyl cis-trans isomerase" evidence="8">
    <location>
        <begin position="25"/>
        <end position="244"/>
    </location>
</feature>
<reference evidence="11" key="1">
    <citation type="journal article" date="2019" name="Int. J. Syst. Evol. Microbiol.">
        <title>The Global Catalogue of Microorganisms (GCM) 10K type strain sequencing project: providing services to taxonomists for standard genome sequencing and annotation.</title>
        <authorList>
            <consortium name="The Broad Institute Genomics Platform"/>
            <consortium name="The Broad Institute Genome Sequencing Center for Infectious Disease"/>
            <person name="Wu L."/>
            <person name="Ma J."/>
        </authorList>
    </citation>
    <scope>NUCLEOTIDE SEQUENCE [LARGE SCALE GENOMIC DNA]</scope>
    <source>
        <strain evidence="11">JCM 15896</strain>
    </source>
</reference>
<sequence length="244" mass="26931">MKKAAIAFVVASVFGLSACQQQSADPMKVEEITFENEQQKQAYAFGASVGSFVEQRIQEQTEINVELDKDMILKGFNAAMRGEAQFDLATIQTLNNDLDKVMKQAEAAKAELNVEKGKAWLAENAKKENVIVTESGLQYEVLVATEGDKPVAQDTVKVHYRGTLLDGTEFDSSYSRNEPAVFPLNRVIKGWTEGVQLMSVGSKFKFYIPSDLAYGSRATGKITPNSTLIFEVELLEIMNKPATN</sequence>
<dbReference type="PROSITE" id="PS51257">
    <property type="entry name" value="PROKAR_LIPOPROTEIN"/>
    <property type="match status" value="1"/>
</dbReference>
<evidence type="ECO:0000256" key="3">
    <source>
        <dbReference type="ARBA" id="ARBA00023110"/>
    </source>
</evidence>
<keyword evidence="4 5" id="KW-0413">Isomerase</keyword>
<dbReference type="InterPro" id="IPR000774">
    <property type="entry name" value="PPIase_FKBP_N"/>
</dbReference>
<dbReference type="Pfam" id="PF00254">
    <property type="entry name" value="FKBP_C"/>
    <property type="match status" value="1"/>
</dbReference>
<dbReference type="SUPFAM" id="SSF54534">
    <property type="entry name" value="FKBP-like"/>
    <property type="match status" value="1"/>
</dbReference>
<comment type="similarity">
    <text evidence="2 6">Belongs to the FKBP-type PPIase family.</text>
</comment>
<dbReference type="RefSeq" id="WP_343857693.1">
    <property type="nucleotide sequence ID" value="NZ_BAAAFD010000002.1"/>
</dbReference>
<evidence type="ECO:0000256" key="7">
    <source>
        <dbReference type="SAM" id="Coils"/>
    </source>
</evidence>
<feature type="signal peptide" evidence="8">
    <location>
        <begin position="1"/>
        <end position="24"/>
    </location>
</feature>
<evidence type="ECO:0000256" key="5">
    <source>
        <dbReference type="PROSITE-ProRule" id="PRU00277"/>
    </source>
</evidence>
<evidence type="ECO:0000313" key="10">
    <source>
        <dbReference type="EMBL" id="GAA0854966.1"/>
    </source>
</evidence>
<keyword evidence="3 5" id="KW-0697">Rotamase</keyword>
<dbReference type="InterPro" id="IPR036944">
    <property type="entry name" value="PPIase_FKBP_N_sf"/>
</dbReference>
<dbReference type="InterPro" id="IPR001179">
    <property type="entry name" value="PPIase_FKBP_dom"/>
</dbReference>
<dbReference type="PANTHER" id="PTHR43811">
    <property type="entry name" value="FKBP-TYPE PEPTIDYL-PROLYL CIS-TRANS ISOMERASE FKPA"/>
    <property type="match status" value="1"/>
</dbReference>
<dbReference type="PANTHER" id="PTHR43811:SF19">
    <property type="entry name" value="39 KDA FK506-BINDING NUCLEAR PROTEIN"/>
    <property type="match status" value="1"/>
</dbReference>
<keyword evidence="7" id="KW-0175">Coiled coil</keyword>
<dbReference type="EMBL" id="BAAAFD010000002">
    <property type="protein sequence ID" value="GAA0854966.1"/>
    <property type="molecule type" value="Genomic_DNA"/>
</dbReference>
<name>A0ABP3WTA3_9ALTE</name>
<gene>
    <name evidence="10" type="primary">fkpA</name>
    <name evidence="10" type="ORF">GCM10009114_12620</name>
</gene>
<accession>A0ABP3WTA3</accession>
<dbReference type="InterPro" id="IPR046357">
    <property type="entry name" value="PPIase_dom_sf"/>
</dbReference>
<dbReference type="Pfam" id="PF01346">
    <property type="entry name" value="FKBP_N"/>
    <property type="match status" value="1"/>
</dbReference>
<feature type="coiled-coil region" evidence="7">
    <location>
        <begin position="91"/>
        <end position="118"/>
    </location>
</feature>
<evidence type="ECO:0000256" key="1">
    <source>
        <dbReference type="ARBA" id="ARBA00000971"/>
    </source>
</evidence>
<keyword evidence="8" id="KW-0732">Signal</keyword>
<evidence type="ECO:0000256" key="8">
    <source>
        <dbReference type="SAM" id="SignalP"/>
    </source>
</evidence>
<evidence type="ECO:0000256" key="4">
    <source>
        <dbReference type="ARBA" id="ARBA00023235"/>
    </source>
</evidence>
<evidence type="ECO:0000259" key="9">
    <source>
        <dbReference type="PROSITE" id="PS50059"/>
    </source>
</evidence>
<dbReference type="GO" id="GO:0016853">
    <property type="term" value="F:isomerase activity"/>
    <property type="evidence" value="ECO:0007669"/>
    <property type="project" value="UniProtKB-KW"/>
</dbReference>
<keyword evidence="11" id="KW-1185">Reference proteome</keyword>
<proteinExistence type="inferred from homology"/>
<evidence type="ECO:0000313" key="11">
    <source>
        <dbReference type="Proteomes" id="UP001500359"/>
    </source>
</evidence>
<evidence type="ECO:0000256" key="6">
    <source>
        <dbReference type="RuleBase" id="RU003915"/>
    </source>
</evidence>